<dbReference type="InterPro" id="IPR003220">
    <property type="entry name" value="InsA_N_dom_Znf"/>
</dbReference>
<dbReference type="Pfam" id="PF12762">
    <property type="entry name" value="DDE_Tnp_IS1595"/>
    <property type="match status" value="1"/>
</dbReference>
<comment type="caution">
    <text evidence="2">The sequence shown here is derived from an EMBL/GenBank/DDBJ whole genome shotgun (WGS) entry which is preliminary data.</text>
</comment>
<organism evidence="2 3">
    <name type="scientific">Turicibacter sanguinis</name>
    <dbReference type="NCBI Taxonomy" id="154288"/>
    <lineage>
        <taxon>Bacteria</taxon>
        <taxon>Bacillati</taxon>
        <taxon>Bacillota</taxon>
        <taxon>Erysipelotrichia</taxon>
        <taxon>Erysipelotrichales</taxon>
        <taxon>Turicibacteraceae</taxon>
        <taxon>Turicibacter</taxon>
    </lineage>
</organism>
<proteinExistence type="predicted"/>
<sequence>MPKAVILALLKRVSPIDLSEILVEVEKGIFKSDLSKLQTEIQETRYSSGQYKCPFCHGDHIVKNGKAKGNQRYLCRNCRKSFSQQTQTPTAYSKKETKVWIDYIECMIKGYSLRRCAWECNINLATAFFWRHKILDALSSFMGTGEVDGLVEADECYLRYSYKGNHSKSKRFTMPRPPRKRGGESVGKRGLSSEQVCIGTALDRTGNILIGMIGTGRVKYDNLKRFFEGHIAPYSILCTDSAHGYGKLAKQLDLEHKAIPSGKHMKGIYHIQHINAFHSNFKGFLQKFRGVSTKHLHSYLMWFKWIELFKDEKELLKIQKAYVQSQASYSVVSNEIIRGRIANFIM</sequence>
<evidence type="ECO:0000313" key="3">
    <source>
        <dbReference type="Proteomes" id="UP000487649"/>
    </source>
</evidence>
<feature type="compositionally biased region" description="Basic residues" evidence="1">
    <location>
        <begin position="169"/>
        <end position="180"/>
    </location>
</feature>
<evidence type="ECO:0000256" key="1">
    <source>
        <dbReference type="SAM" id="MobiDB-lite"/>
    </source>
</evidence>
<dbReference type="Pfam" id="PF03811">
    <property type="entry name" value="Zn_ribbon_InsA"/>
    <property type="match status" value="1"/>
</dbReference>
<feature type="region of interest" description="Disordered" evidence="1">
    <location>
        <begin position="169"/>
        <end position="188"/>
    </location>
</feature>
<dbReference type="SMART" id="SM01126">
    <property type="entry name" value="DDE_Tnp_IS1595"/>
    <property type="match status" value="1"/>
</dbReference>
<dbReference type="Proteomes" id="UP000487649">
    <property type="component" value="Unassembled WGS sequence"/>
</dbReference>
<reference evidence="2 3" key="1">
    <citation type="journal article" date="2019" name="Nat. Med.">
        <title>A library of human gut bacterial isolates paired with longitudinal multiomics data enables mechanistic microbiome research.</title>
        <authorList>
            <person name="Poyet M."/>
            <person name="Groussin M."/>
            <person name="Gibbons S.M."/>
            <person name="Avila-Pacheco J."/>
            <person name="Jiang X."/>
            <person name="Kearney S.M."/>
            <person name="Perrotta A.R."/>
            <person name="Berdy B."/>
            <person name="Zhao S."/>
            <person name="Lieberman T.D."/>
            <person name="Swanson P.K."/>
            <person name="Smith M."/>
            <person name="Roesemann S."/>
            <person name="Alexander J.E."/>
            <person name="Rich S.A."/>
            <person name="Livny J."/>
            <person name="Vlamakis H."/>
            <person name="Clish C."/>
            <person name="Bullock K."/>
            <person name="Deik A."/>
            <person name="Scott J."/>
            <person name="Pierce K.A."/>
            <person name="Xavier R.J."/>
            <person name="Alm E.J."/>
        </authorList>
    </citation>
    <scope>NUCLEOTIDE SEQUENCE [LARGE SCALE GENOMIC DNA]</scope>
    <source>
        <strain evidence="2 3">BIOML-A198</strain>
    </source>
</reference>
<gene>
    <name evidence="2" type="ORF">GMA92_10765</name>
</gene>
<dbReference type="InterPro" id="IPR024445">
    <property type="entry name" value="Tnp_ISXO2-like"/>
</dbReference>
<evidence type="ECO:0000313" key="2">
    <source>
        <dbReference type="EMBL" id="MTK21897.1"/>
    </source>
</evidence>
<accession>A0A174QXU4</accession>
<dbReference type="GO" id="GO:0006313">
    <property type="term" value="P:DNA transposition"/>
    <property type="evidence" value="ECO:0007669"/>
    <property type="project" value="InterPro"/>
</dbReference>
<dbReference type="AlphaFoldDB" id="A0A174QXU4"/>
<protein>
    <submittedName>
        <fullName evidence="2">IS1595 family transposase</fullName>
    </submittedName>
</protein>
<dbReference type="EMBL" id="WMQE01000025">
    <property type="protein sequence ID" value="MTK21897.1"/>
    <property type="molecule type" value="Genomic_DNA"/>
</dbReference>
<dbReference type="NCBIfam" id="NF033547">
    <property type="entry name" value="transpos_IS1595"/>
    <property type="match status" value="1"/>
</dbReference>
<name>A0A174QXU4_9FIRM</name>